<sequence>TECDEAEDVVKEFLTKKEDFCIINNMDILKKNYGIDLSDFADQRQTSAVQASEPEAGAEPGPGLYRAFPDVHQTDGFFFTVMTRQ</sequence>
<name>A0ABS6S3H6_9BACT</name>
<reference evidence="1 2" key="1">
    <citation type="journal article" date="2020" name="J Geophys Res Biogeosci">
        <title>Magnetotaxis as an Adaptation to Enable Bacterial Shuttling of Microbial Sulfur and Sulfur Cycling Across Aquatic Oxic#Anoxic Interfaces.</title>
        <authorList>
            <person name="Li J."/>
            <person name="Liu P."/>
            <person name="Wang J."/>
            <person name="Roberts A.P."/>
            <person name="Pan Y."/>
        </authorList>
    </citation>
    <scope>NUCLEOTIDE SEQUENCE [LARGE SCALE GENOMIC DNA]</scope>
    <source>
        <strain evidence="1 2">MYR-1_YQ</strain>
    </source>
</reference>
<protein>
    <submittedName>
        <fullName evidence="1">Uncharacterized protein</fullName>
    </submittedName>
</protein>
<keyword evidence="2" id="KW-1185">Reference proteome</keyword>
<dbReference type="RefSeq" id="WP_218253795.1">
    <property type="nucleotide sequence ID" value="NZ_JABXWD010000481.1"/>
</dbReference>
<evidence type="ECO:0000313" key="1">
    <source>
        <dbReference type="EMBL" id="MBV6343192.1"/>
    </source>
</evidence>
<evidence type="ECO:0000313" key="2">
    <source>
        <dbReference type="Proteomes" id="UP001196980"/>
    </source>
</evidence>
<feature type="non-terminal residue" evidence="1">
    <location>
        <position position="1"/>
    </location>
</feature>
<proteinExistence type="predicted"/>
<gene>
    <name evidence="1" type="ORF">HWQ67_16555</name>
</gene>
<dbReference type="EMBL" id="JABXWD010000481">
    <property type="protein sequence ID" value="MBV6343192.1"/>
    <property type="molecule type" value="Genomic_DNA"/>
</dbReference>
<comment type="caution">
    <text evidence="1">The sequence shown here is derived from an EMBL/GenBank/DDBJ whole genome shotgun (WGS) entry which is preliminary data.</text>
</comment>
<organism evidence="1 2">
    <name type="scientific">Candidatus Magnetobacterium casense</name>
    <dbReference type="NCBI Taxonomy" id="1455061"/>
    <lineage>
        <taxon>Bacteria</taxon>
        <taxon>Pseudomonadati</taxon>
        <taxon>Nitrospirota</taxon>
        <taxon>Thermodesulfovibrionia</taxon>
        <taxon>Thermodesulfovibrionales</taxon>
        <taxon>Candidatus Magnetobacteriaceae</taxon>
        <taxon>Candidatus Magnetobacterium</taxon>
    </lineage>
</organism>
<dbReference type="Proteomes" id="UP001196980">
    <property type="component" value="Unassembled WGS sequence"/>
</dbReference>
<accession>A0ABS6S3H6</accession>